<gene>
    <name evidence="1" type="ORF">IAD25_01330</name>
</gene>
<dbReference type="Proteomes" id="UP000824130">
    <property type="component" value="Unassembled WGS sequence"/>
</dbReference>
<accession>A0A9D1N553</accession>
<dbReference type="Pfam" id="PF12669">
    <property type="entry name" value="FeoB_associated"/>
    <property type="match status" value="1"/>
</dbReference>
<organism evidence="1 2">
    <name type="scientific">Candidatus Allocopromorpha excrementipullorum</name>
    <dbReference type="NCBI Taxonomy" id="2840743"/>
    <lineage>
        <taxon>Bacteria</taxon>
        <taxon>Bacillati</taxon>
        <taxon>Bacillota</taxon>
        <taxon>Clostridia</taxon>
        <taxon>Eubacteriales</taxon>
        <taxon>Eubacteriaceae</taxon>
        <taxon>Eubacteriaceae incertae sedis</taxon>
        <taxon>Candidatus Allocopromorpha</taxon>
    </lineage>
</organism>
<protein>
    <submittedName>
        <fullName evidence="1">FeoB-associated Cys-rich membrane protein</fullName>
    </submittedName>
</protein>
<reference evidence="1" key="2">
    <citation type="journal article" date="2021" name="PeerJ">
        <title>Extensive microbial diversity within the chicken gut microbiome revealed by metagenomics and culture.</title>
        <authorList>
            <person name="Gilroy R."/>
            <person name="Ravi A."/>
            <person name="Getino M."/>
            <person name="Pursley I."/>
            <person name="Horton D.L."/>
            <person name="Alikhan N.F."/>
            <person name="Baker D."/>
            <person name="Gharbi K."/>
            <person name="Hall N."/>
            <person name="Watson M."/>
            <person name="Adriaenssens E.M."/>
            <person name="Foster-Nyarko E."/>
            <person name="Jarju S."/>
            <person name="Secka A."/>
            <person name="Antonio M."/>
            <person name="Oren A."/>
            <person name="Chaudhuri R.R."/>
            <person name="La Ragione R."/>
            <person name="Hildebrand F."/>
            <person name="Pallen M.J."/>
        </authorList>
    </citation>
    <scope>NUCLEOTIDE SEQUENCE</scope>
    <source>
        <strain evidence="1">ChiSjej4B22-8349</strain>
    </source>
</reference>
<evidence type="ECO:0000313" key="1">
    <source>
        <dbReference type="EMBL" id="HIU95342.1"/>
    </source>
</evidence>
<proteinExistence type="predicted"/>
<comment type="caution">
    <text evidence="1">The sequence shown here is derived from an EMBL/GenBank/DDBJ whole genome shotgun (WGS) entry which is preliminary data.</text>
</comment>
<dbReference type="EMBL" id="DVOB01000031">
    <property type="protein sequence ID" value="HIU95342.1"/>
    <property type="molecule type" value="Genomic_DNA"/>
</dbReference>
<dbReference type="AlphaFoldDB" id="A0A9D1N553"/>
<name>A0A9D1N553_9FIRM</name>
<evidence type="ECO:0000313" key="2">
    <source>
        <dbReference type="Proteomes" id="UP000824130"/>
    </source>
</evidence>
<sequence>MVNIIVGAIIVAILAAAVTHIVRAKKRGVKCIGCPDSGCCSANASGKDKDTGCGCGCHGE</sequence>
<reference evidence="1" key="1">
    <citation type="submission" date="2020-10" db="EMBL/GenBank/DDBJ databases">
        <authorList>
            <person name="Gilroy R."/>
        </authorList>
    </citation>
    <scope>NUCLEOTIDE SEQUENCE</scope>
    <source>
        <strain evidence="1">ChiSjej4B22-8349</strain>
    </source>
</reference>